<keyword evidence="2" id="KW-1185">Reference proteome</keyword>
<protein>
    <submittedName>
        <fullName evidence="1">Uncharacterized protein</fullName>
    </submittedName>
</protein>
<evidence type="ECO:0000313" key="1">
    <source>
        <dbReference type="EMBL" id="AFX98488.1"/>
    </source>
</evidence>
<organism evidence="1 2">
    <name type="scientific">Candidatus Endolissoclinum faulkneri L2</name>
    <dbReference type="NCBI Taxonomy" id="1193729"/>
    <lineage>
        <taxon>Bacteria</taxon>
        <taxon>Pseudomonadati</taxon>
        <taxon>Pseudomonadota</taxon>
        <taxon>Alphaproteobacteria</taxon>
        <taxon>Rhodospirillales</taxon>
        <taxon>Rhodospirillaceae</taxon>
        <taxon>Candidatus Endolissoclinum</taxon>
    </lineage>
</organism>
<proteinExistence type="predicted"/>
<evidence type="ECO:0000313" key="2">
    <source>
        <dbReference type="Proteomes" id="UP000010077"/>
    </source>
</evidence>
<reference evidence="1 2" key="1">
    <citation type="journal article" date="2012" name="Proc. Natl. Acad. Sci. U.S.A.">
        <title>Genome streamlining and chemical defense in a coral reef symbiosis.</title>
        <authorList>
            <person name="Kwan J.C."/>
            <person name="Donia M.S."/>
            <person name="Han A.W."/>
            <person name="Hirose E."/>
            <person name="Haygood M.G."/>
            <person name="Schmidt E.W."/>
        </authorList>
    </citation>
    <scope>NUCLEOTIDE SEQUENCE [LARGE SCALE GENOMIC DNA]</scope>
    <source>
        <strain evidence="1 2">L2</strain>
    </source>
</reference>
<gene>
    <name evidence="1" type="ORF">A1OE_288</name>
</gene>
<name>K7Z3E8_9PROT</name>
<accession>K7Z3E8</accession>
<sequence>MTADFSMVHNLLFMHYKIIITVTAIFTASRLEASVCSAAFKW</sequence>
<dbReference type="EMBL" id="CP003539">
    <property type="protein sequence ID" value="AFX98488.1"/>
    <property type="molecule type" value="Genomic_DNA"/>
</dbReference>
<dbReference type="AlphaFoldDB" id="K7Z3E8"/>
<dbReference type="Proteomes" id="UP000010077">
    <property type="component" value="Chromosome"/>
</dbReference>
<dbReference type="HOGENOM" id="CLU_3248738_0_0_5"/>
<dbReference type="KEGG" id="thal:A1OE_288"/>